<dbReference type="Pfam" id="PF13263">
    <property type="entry name" value="PHP_C"/>
    <property type="match status" value="1"/>
</dbReference>
<dbReference type="Gene3D" id="3.20.20.140">
    <property type="entry name" value="Metal-dependent hydrolases"/>
    <property type="match status" value="1"/>
</dbReference>
<dbReference type="SUPFAM" id="SSF89550">
    <property type="entry name" value="PHP domain-like"/>
    <property type="match status" value="1"/>
</dbReference>
<dbReference type="GO" id="GO:0035312">
    <property type="term" value="F:5'-3' DNA exonuclease activity"/>
    <property type="evidence" value="ECO:0007669"/>
    <property type="project" value="TreeGrafter"/>
</dbReference>
<proteinExistence type="predicted"/>
<dbReference type="InterPro" id="IPR016195">
    <property type="entry name" value="Pol/histidinol_Pase-like"/>
</dbReference>
<dbReference type="AlphaFoldDB" id="A0A1F5YLT0"/>
<organism evidence="1 2">
    <name type="scientific">Candidatus Glassbacteria bacterium RIFCSPLOWO2_12_FULL_58_11</name>
    <dbReference type="NCBI Taxonomy" id="1817867"/>
    <lineage>
        <taxon>Bacteria</taxon>
        <taxon>Candidatus Glassiibacteriota</taxon>
    </lineage>
</organism>
<protein>
    <recommendedName>
        <fullName evidence="3">Polymerase/histidinol phosphatase N-terminal domain-containing protein</fullName>
    </recommendedName>
</protein>
<comment type="caution">
    <text evidence="1">The sequence shown here is derived from an EMBL/GenBank/DDBJ whole genome shotgun (WGS) entry which is preliminary data.</text>
</comment>
<dbReference type="CDD" id="cd07432">
    <property type="entry name" value="PHP_HisPPase"/>
    <property type="match status" value="1"/>
</dbReference>
<name>A0A1F5YLT0_9BACT</name>
<evidence type="ECO:0008006" key="3">
    <source>
        <dbReference type="Google" id="ProtNLM"/>
    </source>
</evidence>
<dbReference type="PANTHER" id="PTHR42924">
    <property type="entry name" value="EXONUCLEASE"/>
    <property type="match status" value="1"/>
</dbReference>
<dbReference type="STRING" id="1817867.A3F83_11965"/>
<gene>
    <name evidence="1" type="ORF">A3F83_11965</name>
</gene>
<dbReference type="Proteomes" id="UP000179129">
    <property type="component" value="Unassembled WGS sequence"/>
</dbReference>
<dbReference type="InterPro" id="IPR052018">
    <property type="entry name" value="PHP_domain"/>
</dbReference>
<dbReference type="PANTHER" id="PTHR42924:SF18">
    <property type="entry name" value="POLYMERASE_HISTIDINOL PHOSPHATASE N-TERMINAL DOMAIN-CONTAINING PROTEIN"/>
    <property type="match status" value="1"/>
</dbReference>
<accession>A0A1F5YLT0</accession>
<dbReference type="EMBL" id="MFIX01000222">
    <property type="protein sequence ID" value="OGG01141.1"/>
    <property type="molecule type" value="Genomic_DNA"/>
</dbReference>
<sequence length="252" mass="28388">MNEILKADLHLHTAEDRSENIEHDAYRLLDEAHRQGFDVISITNHDTFTFNRKLSDYASKLEILLLPGVELTVEGRHVLILGDLSGVRQVKQLKDLYKLKRAETLLIAPHPFFPASRGLGKSLFACLDLFDVLEYCHCYTRLINFNRLAVSVAEKEGLPMASFSDSHMLWQFGRSYSLLLGERSPEGVFSALRGGAVQMVTSPLDPLALIRTIKWIVPGLAGKLLDNTLKRRSRKQAVPEFTETILDSRNSG</sequence>
<evidence type="ECO:0000313" key="2">
    <source>
        <dbReference type="Proteomes" id="UP000179129"/>
    </source>
</evidence>
<evidence type="ECO:0000313" key="1">
    <source>
        <dbReference type="EMBL" id="OGG01141.1"/>
    </source>
</evidence>
<reference evidence="1 2" key="1">
    <citation type="journal article" date="2016" name="Nat. Commun.">
        <title>Thousands of microbial genomes shed light on interconnected biogeochemical processes in an aquifer system.</title>
        <authorList>
            <person name="Anantharaman K."/>
            <person name="Brown C.T."/>
            <person name="Hug L.A."/>
            <person name="Sharon I."/>
            <person name="Castelle C.J."/>
            <person name="Probst A.J."/>
            <person name="Thomas B.C."/>
            <person name="Singh A."/>
            <person name="Wilkins M.J."/>
            <person name="Karaoz U."/>
            <person name="Brodie E.L."/>
            <person name="Williams K.H."/>
            <person name="Hubbard S.S."/>
            <person name="Banfield J.F."/>
        </authorList>
    </citation>
    <scope>NUCLEOTIDE SEQUENCE [LARGE SCALE GENOMIC DNA]</scope>
</reference>
<dbReference type="GO" id="GO:0004534">
    <property type="term" value="F:5'-3' RNA exonuclease activity"/>
    <property type="evidence" value="ECO:0007669"/>
    <property type="project" value="TreeGrafter"/>
</dbReference>